<accession>A0A1I7ZR05</accession>
<keyword evidence="1" id="KW-1133">Transmembrane helix</keyword>
<sequence>MKEHNDATKILVYYLLSGVTILFAIPFFYILIFHSTSTLRLYRNTILNLTIWYLLAVETNGVFLQILFSMDESKLCARYVGLASHIGHKTTIVCLFLCIIPCANAGVSVFICFLYRYVQISGRTLPARISWVSPTAMCVGLYATSSFIAGYMMYLFVSGAYVSEVDGILHVCFDERNYSTVATVNIVIIGAIALGGVAVLSLVFMTIRSLRSHRAFMTKQTYRLQLLLTVNLMAPFLDAISMCIATVVFVTPYRKAARKMFWRKLTVTPT</sequence>
<feature type="transmembrane region" description="Helical" evidence="1">
    <location>
        <begin position="45"/>
        <end position="70"/>
    </location>
</feature>
<keyword evidence="1" id="KW-0472">Membrane</keyword>
<evidence type="ECO:0000313" key="2">
    <source>
        <dbReference type="Proteomes" id="UP000095287"/>
    </source>
</evidence>
<dbReference type="Pfam" id="PF10317">
    <property type="entry name" value="7TM_GPCR_Srd"/>
    <property type="match status" value="1"/>
</dbReference>
<reference evidence="3" key="1">
    <citation type="submission" date="2016-11" db="UniProtKB">
        <authorList>
            <consortium name="WormBaseParasite"/>
        </authorList>
    </citation>
    <scope>IDENTIFICATION</scope>
</reference>
<name>A0A1I7ZR05_9BILA</name>
<feature type="transmembrane region" description="Helical" evidence="1">
    <location>
        <begin position="139"/>
        <end position="162"/>
    </location>
</feature>
<dbReference type="Proteomes" id="UP000095287">
    <property type="component" value="Unplaced"/>
</dbReference>
<dbReference type="AlphaFoldDB" id="A0A1I7ZR05"/>
<evidence type="ECO:0000313" key="3">
    <source>
        <dbReference type="WBParaSite" id="L893_g29059.t1"/>
    </source>
</evidence>
<feature type="transmembrane region" description="Helical" evidence="1">
    <location>
        <begin position="12"/>
        <end position="33"/>
    </location>
</feature>
<feature type="transmembrane region" description="Helical" evidence="1">
    <location>
        <begin position="182"/>
        <end position="205"/>
    </location>
</feature>
<feature type="transmembrane region" description="Helical" evidence="1">
    <location>
        <begin position="226"/>
        <end position="250"/>
    </location>
</feature>
<keyword evidence="1" id="KW-0812">Transmembrane</keyword>
<dbReference type="WBParaSite" id="L893_g29059.t1">
    <property type="protein sequence ID" value="L893_g29059.t1"/>
    <property type="gene ID" value="L893_g29059"/>
</dbReference>
<organism evidence="2 3">
    <name type="scientific">Steinernema glaseri</name>
    <dbReference type="NCBI Taxonomy" id="37863"/>
    <lineage>
        <taxon>Eukaryota</taxon>
        <taxon>Metazoa</taxon>
        <taxon>Ecdysozoa</taxon>
        <taxon>Nematoda</taxon>
        <taxon>Chromadorea</taxon>
        <taxon>Rhabditida</taxon>
        <taxon>Tylenchina</taxon>
        <taxon>Panagrolaimomorpha</taxon>
        <taxon>Strongyloidoidea</taxon>
        <taxon>Steinernematidae</taxon>
        <taxon>Steinernema</taxon>
    </lineage>
</organism>
<dbReference type="InterPro" id="IPR019421">
    <property type="entry name" value="7TM_GPCR_serpentine_rcpt_Srd"/>
</dbReference>
<feature type="transmembrane region" description="Helical" evidence="1">
    <location>
        <begin position="90"/>
        <end position="118"/>
    </location>
</feature>
<evidence type="ECO:0000256" key="1">
    <source>
        <dbReference type="SAM" id="Phobius"/>
    </source>
</evidence>
<keyword evidence="2" id="KW-1185">Reference proteome</keyword>
<protein>
    <submittedName>
        <fullName evidence="3">Serpentine receptor class gamma</fullName>
    </submittedName>
</protein>
<proteinExistence type="predicted"/>